<proteinExistence type="predicted"/>
<dbReference type="Proteomes" id="UP001143910">
    <property type="component" value="Unassembled WGS sequence"/>
</dbReference>
<dbReference type="EMBL" id="JANJQO010001030">
    <property type="protein sequence ID" value="KAJ2973091.1"/>
    <property type="molecule type" value="Genomic_DNA"/>
</dbReference>
<gene>
    <name evidence="1" type="ORF">NQ176_g6799</name>
</gene>
<reference evidence="1" key="1">
    <citation type="submission" date="2022-08" db="EMBL/GenBank/DDBJ databases">
        <title>Genome Sequence of Lecanicillium fungicola.</title>
        <authorList>
            <person name="Buettner E."/>
        </authorList>
    </citation>
    <scope>NUCLEOTIDE SEQUENCE</scope>
    <source>
        <strain evidence="1">Babe33</strain>
    </source>
</reference>
<protein>
    <submittedName>
        <fullName evidence="1">Uncharacterized protein</fullName>
    </submittedName>
</protein>
<organism evidence="1 2">
    <name type="scientific">Zarea fungicola</name>
    <dbReference type="NCBI Taxonomy" id="93591"/>
    <lineage>
        <taxon>Eukaryota</taxon>
        <taxon>Fungi</taxon>
        <taxon>Dikarya</taxon>
        <taxon>Ascomycota</taxon>
        <taxon>Pezizomycotina</taxon>
        <taxon>Sordariomycetes</taxon>
        <taxon>Hypocreomycetidae</taxon>
        <taxon>Hypocreales</taxon>
        <taxon>Cordycipitaceae</taxon>
        <taxon>Zarea</taxon>
    </lineage>
</organism>
<keyword evidence="2" id="KW-1185">Reference proteome</keyword>
<sequence>MVSTLVLALAAASLNTIGTAASNACAAPPPPATPPRCQLPLDVKTSSNCMVDLNGLSIEVVRAGNANAPGPTVFVAPAPWGIGSGYILDGLKPLFDRYNFVSFVPRGTRPSQQPADPAHSMSTLDMVADVEALRESFGLDSIVLLGHCWSGTMALLYAENYPTRVSDLILLDTCLGDFDASQLQMDLVGELEQRDPDFNFTDAVNMIGTLSDPKSPDYPKDDKGFLEDIKILTQLYFYDIAGWRKWVPALDNGPLPSVFANTWNSVEDAASPAPANANLGHVTARTCLIAGVSDIPCPLAMSQSINKGIAGSTLTAISEAGHLPWVENPEPFYKALDACFSNIHN</sequence>
<evidence type="ECO:0000313" key="1">
    <source>
        <dbReference type="EMBL" id="KAJ2973091.1"/>
    </source>
</evidence>
<name>A0ACC1N3N0_9HYPO</name>
<accession>A0ACC1N3N0</accession>
<evidence type="ECO:0000313" key="2">
    <source>
        <dbReference type="Proteomes" id="UP001143910"/>
    </source>
</evidence>
<comment type="caution">
    <text evidence="1">The sequence shown here is derived from an EMBL/GenBank/DDBJ whole genome shotgun (WGS) entry which is preliminary data.</text>
</comment>